<evidence type="ECO:0000313" key="2">
    <source>
        <dbReference type="EMBL" id="AFK63661.1"/>
    </source>
</evidence>
<dbReference type="EMBL" id="CP003555">
    <property type="protein sequence ID" value="AFK63661.1"/>
    <property type="molecule type" value="Genomic_DNA"/>
</dbReference>
<dbReference type="InterPro" id="IPR052544">
    <property type="entry name" value="Bacteriocin_Proc_Enz"/>
</dbReference>
<dbReference type="InterPro" id="IPR000415">
    <property type="entry name" value="Nitroreductase-like"/>
</dbReference>
<dbReference type="STRING" id="1036672.TKWG_19240"/>
<reference evidence="2 3" key="1">
    <citation type="journal article" date="2011" name="J. Bacteriol.">
        <title>Whole-genome shotgun sequencing of the sulfur-oxidizing chemoautotroph Tetrathiobacter kashmirensis.</title>
        <authorList>
            <person name="Ghosh W."/>
            <person name="George A."/>
            <person name="Agarwal A."/>
            <person name="Raj P."/>
            <person name="Alam M."/>
            <person name="Pyne P."/>
            <person name="Das Gupta S.K."/>
        </authorList>
    </citation>
    <scope>NUCLEOTIDE SEQUENCE [LARGE SCALE GENOMIC DNA]</scope>
    <source>
        <strain evidence="2 3">WT001</strain>
    </source>
</reference>
<dbReference type="CDD" id="cd02142">
    <property type="entry name" value="McbC_SagB-like_oxidoreductase"/>
    <property type="match status" value="1"/>
</dbReference>
<dbReference type="HOGENOM" id="CLU_059362_3_1_4"/>
<organism evidence="2 3">
    <name type="scientific">Advenella kashmirensis (strain DSM 17095 / LMG 22695 / WT001)</name>
    <name type="common">Tetrathiobacter kashmirensis</name>
    <dbReference type="NCBI Taxonomy" id="1036672"/>
    <lineage>
        <taxon>Bacteria</taxon>
        <taxon>Pseudomonadati</taxon>
        <taxon>Pseudomonadota</taxon>
        <taxon>Betaproteobacteria</taxon>
        <taxon>Burkholderiales</taxon>
        <taxon>Alcaligenaceae</taxon>
    </lineage>
</organism>
<dbReference type="PANTHER" id="PTHR43745:SF2">
    <property type="entry name" value="NITROREDUCTASE MJ1384-RELATED"/>
    <property type="match status" value="1"/>
</dbReference>
<dbReference type="PANTHER" id="PTHR43745">
    <property type="entry name" value="NITROREDUCTASE MJ1384-RELATED"/>
    <property type="match status" value="1"/>
</dbReference>
<dbReference type="OrthoDB" id="9773807at2"/>
<gene>
    <name evidence="2" type="ordered locus">TKWG_19240</name>
</gene>
<reference evidence="3" key="2">
    <citation type="journal article" date="2013" name="PLoS ONE">
        <title>Genome implosion elicits host-confinement in Alcaligenaceae: evidence from the comparative genomics of Tetrathiobacter kashmirensis, a pathogen in the making.</title>
        <authorList>
            <person name="Ghosh W."/>
            <person name="Alam M."/>
            <person name="Roy C."/>
            <person name="Pyne P."/>
            <person name="George A."/>
            <person name="Chakraborty R."/>
            <person name="Majumder S."/>
            <person name="Agarwal A."/>
            <person name="Chakraborty S."/>
            <person name="Majumdar S."/>
            <person name="Gupta S.K."/>
        </authorList>
    </citation>
    <scope>NUCLEOTIDE SEQUENCE [LARGE SCALE GENOMIC DNA]</scope>
    <source>
        <strain evidence="3">WT001</strain>
    </source>
</reference>
<keyword evidence="3" id="KW-1185">Reference proteome</keyword>
<sequence length="204" mass="21858">MAVTTTEQERELLYSLISRRRSVRQFTDTPVEEPALMRVLTCAQGVNSSDGKRGAPSAHALHPLGLTVVVRRVQGVEAGSYLFDPARKSLGRIASAPVSGSLLPVSLADDEWLETAPVVIVISADYDLALRHFADQQPDGLRGSRYVDVETGAVAQNLYLAALVEKLGGVLVMGVDDQALARQLTLPAEHKPVALFCLGQAQAS</sequence>
<protein>
    <submittedName>
        <fullName evidence="2">Nitroreductase</fullName>
    </submittedName>
</protein>
<dbReference type="KEGG" id="aka:TKWG_19240"/>
<dbReference type="RefSeq" id="WP_014751752.1">
    <property type="nucleotide sequence ID" value="NC_017964.1"/>
</dbReference>
<evidence type="ECO:0000259" key="1">
    <source>
        <dbReference type="Pfam" id="PF00881"/>
    </source>
</evidence>
<dbReference type="SUPFAM" id="SSF55469">
    <property type="entry name" value="FMN-dependent nitroreductase-like"/>
    <property type="match status" value="1"/>
</dbReference>
<dbReference type="AlphaFoldDB" id="I3UF73"/>
<dbReference type="Proteomes" id="UP000005267">
    <property type="component" value="Chromosome"/>
</dbReference>
<dbReference type="GO" id="GO:0016491">
    <property type="term" value="F:oxidoreductase activity"/>
    <property type="evidence" value="ECO:0007669"/>
    <property type="project" value="InterPro"/>
</dbReference>
<feature type="domain" description="Nitroreductase" evidence="1">
    <location>
        <begin position="17"/>
        <end position="199"/>
    </location>
</feature>
<accession>I3UF73</accession>
<evidence type="ECO:0000313" key="3">
    <source>
        <dbReference type="Proteomes" id="UP000005267"/>
    </source>
</evidence>
<dbReference type="Pfam" id="PF00881">
    <property type="entry name" value="Nitroreductase"/>
    <property type="match status" value="1"/>
</dbReference>
<dbReference type="Gene3D" id="3.40.109.10">
    <property type="entry name" value="NADH Oxidase"/>
    <property type="match status" value="1"/>
</dbReference>
<name>I3UF73_ADVKW</name>
<dbReference type="InterPro" id="IPR029479">
    <property type="entry name" value="Nitroreductase"/>
</dbReference>
<proteinExistence type="predicted"/>